<proteinExistence type="predicted"/>
<reference evidence="1 2" key="1">
    <citation type="journal article" date="2016" name="Nat. Commun.">
        <title>Thousands of microbial genomes shed light on interconnected biogeochemical processes in an aquifer system.</title>
        <authorList>
            <person name="Anantharaman K."/>
            <person name="Brown C.T."/>
            <person name="Hug L.A."/>
            <person name="Sharon I."/>
            <person name="Castelle C.J."/>
            <person name="Probst A.J."/>
            <person name="Thomas B.C."/>
            <person name="Singh A."/>
            <person name="Wilkins M.J."/>
            <person name="Karaoz U."/>
            <person name="Brodie E.L."/>
            <person name="Williams K.H."/>
            <person name="Hubbard S.S."/>
            <person name="Banfield J.F."/>
        </authorList>
    </citation>
    <scope>NUCLEOTIDE SEQUENCE [LARGE SCALE GENOMIC DNA]</scope>
</reference>
<protein>
    <recommendedName>
        <fullName evidence="3">DUF2513 domain-containing protein</fullName>
    </recommendedName>
</protein>
<dbReference type="Pfam" id="PF10711">
    <property type="entry name" value="DUF2513"/>
    <property type="match status" value="1"/>
</dbReference>
<evidence type="ECO:0000313" key="1">
    <source>
        <dbReference type="EMBL" id="OGI67077.1"/>
    </source>
</evidence>
<comment type="caution">
    <text evidence="1">The sequence shown here is derived from an EMBL/GenBank/DDBJ whole genome shotgun (WGS) entry which is preliminary data.</text>
</comment>
<evidence type="ECO:0008006" key="3">
    <source>
        <dbReference type="Google" id="ProtNLM"/>
    </source>
</evidence>
<evidence type="ECO:0000313" key="2">
    <source>
        <dbReference type="Proteomes" id="UP000179076"/>
    </source>
</evidence>
<sequence>MKRDLELIRKILLTIEDSPSGWAPDLKIEGHSDSQVGYHAYLLIDAGLAKGSDASDSGSESPEGMITSLTWAGHEFAEAARDEARWRKAIGLVAEKGGAITLDVMKELLVSLMKATFNLS</sequence>
<gene>
    <name evidence="1" type="ORF">A2W18_06655</name>
</gene>
<dbReference type="InterPro" id="IPR019650">
    <property type="entry name" value="DUF2513"/>
</dbReference>
<accession>A0A1F6VBP4</accession>
<dbReference type="Proteomes" id="UP000179076">
    <property type="component" value="Unassembled WGS sequence"/>
</dbReference>
<organism evidence="1 2">
    <name type="scientific">Candidatus Muproteobacteria bacterium RBG_16_60_9</name>
    <dbReference type="NCBI Taxonomy" id="1817755"/>
    <lineage>
        <taxon>Bacteria</taxon>
        <taxon>Pseudomonadati</taxon>
        <taxon>Pseudomonadota</taxon>
        <taxon>Candidatus Muproteobacteria</taxon>
    </lineage>
</organism>
<dbReference type="EMBL" id="MFSP01000069">
    <property type="protein sequence ID" value="OGI67077.1"/>
    <property type="molecule type" value="Genomic_DNA"/>
</dbReference>
<name>A0A1F6VBP4_9PROT</name>
<dbReference type="AlphaFoldDB" id="A0A1F6VBP4"/>